<gene>
    <name evidence="5" type="ORF">M8C21_027443</name>
</gene>
<evidence type="ECO:0000313" key="6">
    <source>
        <dbReference type="Proteomes" id="UP001206925"/>
    </source>
</evidence>
<keyword evidence="2" id="KW-0560">Oxidoreductase</keyword>
<dbReference type="EMBL" id="JAMZMK010006650">
    <property type="protein sequence ID" value="KAI7747871.1"/>
    <property type="molecule type" value="Genomic_DNA"/>
</dbReference>
<sequence>MVSKAFALQKLHCSRHLDEKNEHLKKLEKASEKLKLFKADLLDYQSLCAAIAGCDCVFHTASPVPPTSVPDPEVELIKPAVDGTLNVLKACCEVNVKKVVYVSSGAAVAFIPNRPQDRPMDETFWSDQEFCRSNNVSDIGI</sequence>
<dbReference type="AlphaFoldDB" id="A0AAD5CT78"/>
<name>A0AAD5CT78_AMBAR</name>
<dbReference type="GO" id="GO:0016616">
    <property type="term" value="F:oxidoreductase activity, acting on the CH-OH group of donors, NAD or NADP as acceptor"/>
    <property type="evidence" value="ECO:0007669"/>
    <property type="project" value="InterPro"/>
</dbReference>
<evidence type="ECO:0000256" key="2">
    <source>
        <dbReference type="ARBA" id="ARBA00023002"/>
    </source>
</evidence>
<accession>A0AAD5CT78</accession>
<dbReference type="GO" id="GO:0006694">
    <property type="term" value="P:steroid biosynthetic process"/>
    <property type="evidence" value="ECO:0007669"/>
    <property type="project" value="InterPro"/>
</dbReference>
<reference evidence="5" key="1">
    <citation type="submission" date="2022-06" db="EMBL/GenBank/DDBJ databases">
        <title>Uncovering the hologenomic basis of an extraordinary plant invasion.</title>
        <authorList>
            <person name="Bieker V.C."/>
            <person name="Martin M.D."/>
            <person name="Gilbert T."/>
            <person name="Hodgins K."/>
            <person name="Battlay P."/>
            <person name="Petersen B."/>
            <person name="Wilson J."/>
        </authorList>
    </citation>
    <scope>NUCLEOTIDE SEQUENCE</scope>
    <source>
        <strain evidence="5">AA19_3_7</strain>
        <tissue evidence="5">Leaf</tissue>
    </source>
</reference>
<evidence type="ECO:0000259" key="4">
    <source>
        <dbReference type="Pfam" id="PF01073"/>
    </source>
</evidence>
<protein>
    <recommendedName>
        <fullName evidence="4">3-beta hydroxysteroid dehydrogenase/isomerase domain-containing protein</fullName>
    </recommendedName>
</protein>
<organism evidence="5 6">
    <name type="scientific">Ambrosia artemisiifolia</name>
    <name type="common">Common ragweed</name>
    <dbReference type="NCBI Taxonomy" id="4212"/>
    <lineage>
        <taxon>Eukaryota</taxon>
        <taxon>Viridiplantae</taxon>
        <taxon>Streptophyta</taxon>
        <taxon>Embryophyta</taxon>
        <taxon>Tracheophyta</taxon>
        <taxon>Spermatophyta</taxon>
        <taxon>Magnoliopsida</taxon>
        <taxon>eudicotyledons</taxon>
        <taxon>Gunneridae</taxon>
        <taxon>Pentapetalae</taxon>
        <taxon>asterids</taxon>
        <taxon>campanulids</taxon>
        <taxon>Asterales</taxon>
        <taxon>Asteraceae</taxon>
        <taxon>Asteroideae</taxon>
        <taxon>Heliantheae alliance</taxon>
        <taxon>Heliantheae</taxon>
        <taxon>Ambrosia</taxon>
    </lineage>
</organism>
<dbReference type="Pfam" id="PF01073">
    <property type="entry name" value="3Beta_HSD"/>
    <property type="match status" value="1"/>
</dbReference>
<dbReference type="SUPFAM" id="SSF51735">
    <property type="entry name" value="NAD(P)-binding Rossmann-fold domains"/>
    <property type="match status" value="1"/>
</dbReference>
<feature type="coiled-coil region" evidence="3">
    <location>
        <begin position="13"/>
        <end position="40"/>
    </location>
</feature>
<keyword evidence="3" id="KW-0175">Coiled coil</keyword>
<comment type="caution">
    <text evidence="5">The sequence shown here is derived from an EMBL/GenBank/DDBJ whole genome shotgun (WGS) entry which is preliminary data.</text>
</comment>
<dbReference type="InterPro" id="IPR050425">
    <property type="entry name" value="NAD(P)_dehydrat-like"/>
</dbReference>
<dbReference type="Gene3D" id="3.40.50.720">
    <property type="entry name" value="NAD(P)-binding Rossmann-like Domain"/>
    <property type="match status" value="1"/>
</dbReference>
<proteinExistence type="predicted"/>
<feature type="domain" description="3-beta hydroxysteroid dehydrogenase/isomerase" evidence="4">
    <location>
        <begin position="17"/>
        <end position="108"/>
    </location>
</feature>
<dbReference type="Proteomes" id="UP001206925">
    <property type="component" value="Unassembled WGS sequence"/>
</dbReference>
<evidence type="ECO:0000313" key="5">
    <source>
        <dbReference type="EMBL" id="KAI7747871.1"/>
    </source>
</evidence>
<dbReference type="InterPro" id="IPR036291">
    <property type="entry name" value="NAD(P)-bd_dom_sf"/>
</dbReference>
<keyword evidence="1" id="KW-0521">NADP</keyword>
<evidence type="ECO:0000256" key="1">
    <source>
        <dbReference type="ARBA" id="ARBA00022857"/>
    </source>
</evidence>
<dbReference type="PANTHER" id="PTHR10366:SF776">
    <property type="entry name" value="NAD(P)-BINDING ROSSMANN-FOLD SUPERFAMILY PROTEIN"/>
    <property type="match status" value="1"/>
</dbReference>
<dbReference type="InterPro" id="IPR002225">
    <property type="entry name" value="3Beta_OHSteriod_DH/Estase"/>
</dbReference>
<dbReference type="PANTHER" id="PTHR10366">
    <property type="entry name" value="NAD DEPENDENT EPIMERASE/DEHYDRATASE"/>
    <property type="match status" value="1"/>
</dbReference>
<evidence type="ECO:0000256" key="3">
    <source>
        <dbReference type="SAM" id="Coils"/>
    </source>
</evidence>
<keyword evidence="6" id="KW-1185">Reference proteome</keyword>